<dbReference type="InterPro" id="IPR007936">
    <property type="entry name" value="VapE-like_dom"/>
</dbReference>
<reference evidence="2 3" key="1">
    <citation type="submission" date="2018-06" db="EMBL/GenBank/DDBJ databases">
        <title>Towards the identification of Burkholderia cepacia strain which caused fatal septicemia.</title>
        <authorList>
            <person name="Bui L.A.T."/>
            <person name="Zakharova I.B."/>
            <person name="Shpak I.M."/>
            <person name="Teteryatnikova N."/>
            <person name="Ustinov D.V."/>
            <person name="Kuzyutina Y.A."/>
            <person name="Nguyen H.N."/>
            <person name="Antonov A.S."/>
            <person name="Avdyusheva E.F."/>
            <person name="Victorov D.V."/>
        </authorList>
    </citation>
    <scope>NUCLEOTIDE SEQUENCE [LARGE SCALE GENOMIC DNA]</scope>
    <source>
        <strain evidence="2 3">PT02</strain>
    </source>
</reference>
<protein>
    <submittedName>
        <fullName evidence="2">Virulence-associated E family protein</fullName>
    </submittedName>
</protein>
<dbReference type="Pfam" id="PF05272">
    <property type="entry name" value="VapE-like_dom"/>
    <property type="match status" value="1"/>
</dbReference>
<dbReference type="EMBL" id="QLUZ01000010">
    <property type="protein sequence ID" value="RAQ08158.1"/>
    <property type="molecule type" value="Genomic_DNA"/>
</dbReference>
<name>A0AAQ0FFM7_BURCE</name>
<dbReference type="PANTHER" id="PTHR34985">
    <property type="entry name" value="SLR0554 PROTEIN"/>
    <property type="match status" value="1"/>
</dbReference>
<dbReference type="PANTHER" id="PTHR34985:SF1">
    <property type="entry name" value="SLR0554 PROTEIN"/>
    <property type="match status" value="1"/>
</dbReference>
<evidence type="ECO:0000313" key="2">
    <source>
        <dbReference type="EMBL" id="RAQ08158.1"/>
    </source>
</evidence>
<dbReference type="Proteomes" id="UP000248899">
    <property type="component" value="Unassembled WGS sequence"/>
</dbReference>
<evidence type="ECO:0000313" key="3">
    <source>
        <dbReference type="Proteomes" id="UP000248899"/>
    </source>
</evidence>
<organism evidence="2 3">
    <name type="scientific">Burkholderia cepacia</name>
    <name type="common">Pseudomonas cepacia</name>
    <dbReference type="NCBI Taxonomy" id="292"/>
    <lineage>
        <taxon>Bacteria</taxon>
        <taxon>Pseudomonadati</taxon>
        <taxon>Pseudomonadota</taxon>
        <taxon>Betaproteobacteria</taxon>
        <taxon>Burkholderiales</taxon>
        <taxon>Burkholderiaceae</taxon>
        <taxon>Burkholderia</taxon>
        <taxon>Burkholderia cepacia complex</taxon>
    </lineage>
</organism>
<dbReference type="SUPFAM" id="SSF52540">
    <property type="entry name" value="P-loop containing nucleoside triphosphate hydrolases"/>
    <property type="match status" value="1"/>
</dbReference>
<evidence type="ECO:0000259" key="1">
    <source>
        <dbReference type="Pfam" id="PF05272"/>
    </source>
</evidence>
<feature type="domain" description="Virulence-associated protein E-like" evidence="1">
    <location>
        <begin position="149"/>
        <end position="358"/>
    </location>
</feature>
<dbReference type="AlphaFoldDB" id="A0AAQ0FFM7"/>
<proteinExistence type="predicted"/>
<sequence length="442" mass="49284">MGRDLNDLAVSGGAEAVRRAIASGTHVAKAEPVPDGATADSHVSAARETAHAGKFSRATMHQLLDVLAEDPALRGLVRYDEMKRRVVIASARPWEVAPSPYWTDADTTNLRAYIERRYMLTAAKEHAVDAVHTHAERNRVHPLREWLGALKWDGVKRLDAWLATYCGADDTPYVREVGRRFLISAVARVFRPGCKADHMLVLEGSQGIGKSRTVRALAGDEFYSDAVPDMDDARQTGETVAGVWLLENSEIVGLRKHEADAVKAFLSRSEDAFRPAYGREQVYQPRQFVMVGTCNRDGEGTYLRDETGGRRFWPVPVRSCDITALTADRAQLWAESVAAFRDGEVWWIEDDAMRAQVAQEVSARTMQNPWIAHVAAYLENNPGIVNVKTGDIFWTVTERASTNRDTTDMRYIANALREFGYEPHRLNTGNIWNKGEPSESTA</sequence>
<dbReference type="RefSeq" id="WP_111940452.1">
    <property type="nucleotide sequence ID" value="NZ_QLUZ01000010.1"/>
</dbReference>
<comment type="caution">
    <text evidence="2">The sequence shown here is derived from an EMBL/GenBank/DDBJ whole genome shotgun (WGS) entry which is preliminary data.</text>
</comment>
<dbReference type="InterPro" id="IPR027417">
    <property type="entry name" value="P-loop_NTPase"/>
</dbReference>
<accession>A0AAQ0FFM7</accession>
<gene>
    <name evidence="2" type="ORF">DPR02_19255</name>
</gene>